<gene>
    <name evidence="2" type="ORF">CLV31_102235</name>
</gene>
<dbReference type="AlphaFoldDB" id="A0A326RWX7"/>
<feature type="transmembrane region" description="Helical" evidence="1">
    <location>
        <begin position="76"/>
        <end position="95"/>
    </location>
</feature>
<feature type="transmembrane region" description="Helical" evidence="1">
    <location>
        <begin position="14"/>
        <end position="32"/>
    </location>
</feature>
<evidence type="ECO:0000313" key="2">
    <source>
        <dbReference type="EMBL" id="PZV86335.1"/>
    </source>
</evidence>
<dbReference type="EMBL" id="QKTX01000002">
    <property type="protein sequence ID" value="PZV86335.1"/>
    <property type="molecule type" value="Genomic_DNA"/>
</dbReference>
<evidence type="ECO:0000256" key="1">
    <source>
        <dbReference type="SAM" id="Phobius"/>
    </source>
</evidence>
<sequence length="253" mass="29332">MAMKENVYRLYPNLGYWLMLFIPLVFTGFYFTYFTKLDFSPTMIHAHFILMGIWMGMMIIQPLLIRYRQVRLHRSLGRLSYFLVPVLILVTYWVLKNGYATQITSLESDLAQGIAPYTEAEGRIVIAAYHALAFTYIFWLIVFYGLAIAFRKQSSIHARFMIAAALTFMGPTLDRTLFFWFGLETLGFGIPVETLAFVINDLIILILLLQDLRKGKKSWPLLIALGLYLTVQIGYFTLTKTPAWEQFVNFILN</sequence>
<feature type="transmembrane region" description="Helical" evidence="1">
    <location>
        <begin position="126"/>
        <end position="148"/>
    </location>
</feature>
<feature type="transmembrane region" description="Helical" evidence="1">
    <location>
        <begin position="221"/>
        <end position="238"/>
    </location>
</feature>
<dbReference type="RefSeq" id="WP_111391482.1">
    <property type="nucleotide sequence ID" value="NZ_QKTX01000002.1"/>
</dbReference>
<feature type="transmembrane region" description="Helical" evidence="1">
    <location>
        <begin position="44"/>
        <end position="64"/>
    </location>
</feature>
<name>A0A326RWX7_9BACT</name>
<accession>A0A326RWX7</accession>
<proteinExistence type="predicted"/>
<comment type="caution">
    <text evidence="2">The sequence shown here is derived from an EMBL/GenBank/DDBJ whole genome shotgun (WGS) entry which is preliminary data.</text>
</comment>
<keyword evidence="1" id="KW-1133">Transmembrane helix</keyword>
<keyword evidence="1" id="KW-0472">Membrane</keyword>
<feature type="transmembrane region" description="Helical" evidence="1">
    <location>
        <begin position="160"/>
        <end position="182"/>
    </location>
</feature>
<dbReference type="Proteomes" id="UP000248917">
    <property type="component" value="Unassembled WGS sequence"/>
</dbReference>
<protein>
    <submittedName>
        <fullName evidence="2">Uncharacterized protein</fullName>
    </submittedName>
</protein>
<reference evidence="2 3" key="1">
    <citation type="submission" date="2018-06" db="EMBL/GenBank/DDBJ databases">
        <title>Genomic Encyclopedia of Archaeal and Bacterial Type Strains, Phase II (KMG-II): from individual species to whole genera.</title>
        <authorList>
            <person name="Goeker M."/>
        </authorList>
    </citation>
    <scope>NUCLEOTIDE SEQUENCE [LARGE SCALE GENOMIC DNA]</scope>
    <source>
        <strain evidence="2 3">T4</strain>
    </source>
</reference>
<keyword evidence="1" id="KW-0812">Transmembrane</keyword>
<dbReference type="OrthoDB" id="822156at2"/>
<organism evidence="2 3">
    <name type="scientific">Algoriphagus aquaeductus</name>
    <dbReference type="NCBI Taxonomy" id="475299"/>
    <lineage>
        <taxon>Bacteria</taxon>
        <taxon>Pseudomonadati</taxon>
        <taxon>Bacteroidota</taxon>
        <taxon>Cytophagia</taxon>
        <taxon>Cytophagales</taxon>
        <taxon>Cyclobacteriaceae</taxon>
        <taxon>Algoriphagus</taxon>
    </lineage>
</organism>
<feature type="transmembrane region" description="Helical" evidence="1">
    <location>
        <begin position="188"/>
        <end position="209"/>
    </location>
</feature>
<evidence type="ECO:0000313" key="3">
    <source>
        <dbReference type="Proteomes" id="UP000248917"/>
    </source>
</evidence>
<keyword evidence="3" id="KW-1185">Reference proteome</keyword>